<comment type="caution">
    <text evidence="1">The sequence shown here is derived from an EMBL/GenBank/DDBJ whole genome shotgun (WGS) entry which is preliminary data.</text>
</comment>
<dbReference type="HOGENOM" id="CLU_3246803_0_0_9"/>
<gene>
    <name evidence="1" type="ORF">IK1_05587</name>
</gene>
<proteinExistence type="predicted"/>
<dbReference type="EMBL" id="AHFE01000034">
    <property type="protein sequence ID" value="EOP43877.1"/>
    <property type="molecule type" value="Genomic_DNA"/>
</dbReference>
<sequence>MNKICCNCGSREIRQGSLDSQVYVNYPPFKVLTDCLKWGLLG</sequence>
<protein>
    <submittedName>
        <fullName evidence="1">Uncharacterized protein</fullName>
    </submittedName>
</protein>
<dbReference type="Proteomes" id="UP000014020">
    <property type="component" value="Unassembled WGS sequence"/>
</dbReference>
<organism evidence="1 2">
    <name type="scientific">Bacillus cereus (strain VD146)</name>
    <dbReference type="NCBI Taxonomy" id="1053236"/>
    <lineage>
        <taxon>Bacteria</taxon>
        <taxon>Bacillati</taxon>
        <taxon>Bacillota</taxon>
        <taxon>Bacilli</taxon>
        <taxon>Bacillales</taxon>
        <taxon>Bacillaceae</taxon>
        <taxon>Bacillus</taxon>
        <taxon>Bacillus cereus group</taxon>
    </lineage>
</organism>
<evidence type="ECO:0000313" key="2">
    <source>
        <dbReference type="Proteomes" id="UP000014020"/>
    </source>
</evidence>
<dbReference type="AlphaFoldDB" id="R8NC70"/>
<evidence type="ECO:0000313" key="1">
    <source>
        <dbReference type="EMBL" id="EOP43877.1"/>
    </source>
</evidence>
<accession>R8NC70</accession>
<name>R8NC70_BACCX</name>
<reference evidence="2" key="1">
    <citation type="submission" date="2012-12" db="EMBL/GenBank/DDBJ databases">
        <title>The genome sequence of Bacillus cereus VD146.</title>
        <authorList>
            <consortium name="The Broad Institute Genome Sequencing Platform"/>
            <consortium name="The Broad Institute Genome Sequencing Center for Infectious Disease"/>
            <person name="Feldgarden M."/>
            <person name="Van der Auwera G.A."/>
            <person name="Mahillon J."/>
            <person name="Duprez V."/>
            <person name="Timmery S."/>
            <person name="Mattelet C."/>
            <person name="Dierick K."/>
            <person name="Sun M."/>
            <person name="Yu Z."/>
            <person name="Zhu L."/>
            <person name="Hu X."/>
            <person name="Shank E.B."/>
            <person name="Swiecicka I."/>
            <person name="Hansen B.M."/>
            <person name="Andrup L."/>
            <person name="Walker B."/>
            <person name="Young S.K."/>
            <person name="Zeng Q."/>
            <person name="Gargeya S."/>
            <person name="Fitzgerald M."/>
            <person name="Haas B."/>
            <person name="Abouelleil A."/>
            <person name="Alvarado L."/>
            <person name="Arachchi H.M."/>
            <person name="Berlin A.M."/>
            <person name="Chapman S.B."/>
            <person name="Dewar J."/>
            <person name="Goldberg J."/>
            <person name="Griggs A."/>
            <person name="Gujja S."/>
            <person name="Hansen M."/>
            <person name="Howarth C."/>
            <person name="Imamovic A."/>
            <person name="Larimer J."/>
            <person name="McCowan C."/>
            <person name="Murphy C."/>
            <person name="Neiman D."/>
            <person name="Pearson M."/>
            <person name="Priest M."/>
            <person name="Roberts A."/>
            <person name="Saif S."/>
            <person name="Shea T."/>
            <person name="Sisk P."/>
            <person name="Sykes S."/>
            <person name="Wortman J."/>
            <person name="Nusbaum C."/>
            <person name="Birren B."/>
        </authorList>
    </citation>
    <scope>NUCLEOTIDE SEQUENCE [LARGE SCALE GENOMIC DNA]</scope>
    <source>
        <strain evidence="2">VD146</strain>
    </source>
</reference>